<reference evidence="3" key="1">
    <citation type="submission" date="2017-02" db="EMBL/GenBank/DDBJ databases">
        <authorList>
            <person name="Varghese N."/>
            <person name="Submissions S."/>
        </authorList>
    </citation>
    <scope>NUCLEOTIDE SEQUENCE [LARGE SCALE GENOMIC DNA]</scope>
    <source>
        <strain evidence="3">DSM 24967</strain>
    </source>
</reference>
<protein>
    <submittedName>
        <fullName evidence="2">Gliding motility-associated C-terminal domain-containing protein</fullName>
    </submittedName>
</protein>
<keyword evidence="1" id="KW-0732">Signal</keyword>
<keyword evidence="3" id="KW-1185">Reference proteome</keyword>
<sequence length="443" mass="49622">MIQRMCIKVHFICCLLLLGFSLQAQYSVSGGRGVPLLAKDDTYNRLQVYLLNGMGQSEIRYTSASSLPHKWYRYKNSALNAEPVAATQQGNVSVVSNPEEGYGYFAEVAGELARYVWIIDYSRYPVELRSLDLSEQPDPCAYLKLSGDMVMEKLMYHTPNGILTELKRQFEVTYKTLEWTESTALFSQKEIKKVVDGNPSGQTLDAPLCDTDVRIAGDLFARHFGIEKSIASSLYQAVAIEVHGFADKLNSDAPNVVSYEAADLGGSAPVDIRFKAVANDPVAAQYIWKIYRKEDGPEKLLVRFTGEELVYTFDKFGEYVAELEVSNRSLSCTDQSFSRDIKIVESSLEIPNAFSPGTSPGVNDEFRVAYKSLVRFKGTIFNRWGVELFTWTDPSQGWDGKKGGKYVPPGVYFYIIEAEGSDGVPYKRKGDINILRSKNVQNE</sequence>
<evidence type="ECO:0000313" key="2">
    <source>
        <dbReference type="EMBL" id="SKB27440.1"/>
    </source>
</evidence>
<organism evidence="2 3">
    <name type="scientific">Parabacteroides chartae</name>
    <dbReference type="NCBI Taxonomy" id="1037355"/>
    <lineage>
        <taxon>Bacteria</taxon>
        <taxon>Pseudomonadati</taxon>
        <taxon>Bacteroidota</taxon>
        <taxon>Bacteroidia</taxon>
        <taxon>Bacteroidales</taxon>
        <taxon>Tannerellaceae</taxon>
        <taxon>Parabacteroides</taxon>
    </lineage>
</organism>
<name>A0A1T4ZXI9_9BACT</name>
<accession>A0A1T4ZXI9</accession>
<dbReference type="RefSeq" id="WP_079681989.1">
    <property type="nucleotide sequence ID" value="NZ_FUYQ01000001.1"/>
</dbReference>
<feature type="chain" id="PRO_5013182501" evidence="1">
    <location>
        <begin position="25"/>
        <end position="443"/>
    </location>
</feature>
<dbReference type="Pfam" id="PF13585">
    <property type="entry name" value="CHU_C"/>
    <property type="match status" value="1"/>
</dbReference>
<dbReference type="AlphaFoldDB" id="A0A1T4ZXI9"/>
<proteinExistence type="predicted"/>
<evidence type="ECO:0000313" key="3">
    <source>
        <dbReference type="Proteomes" id="UP000190852"/>
    </source>
</evidence>
<feature type="signal peptide" evidence="1">
    <location>
        <begin position="1"/>
        <end position="24"/>
    </location>
</feature>
<evidence type="ECO:0000256" key="1">
    <source>
        <dbReference type="SAM" id="SignalP"/>
    </source>
</evidence>
<gene>
    <name evidence="2" type="ORF">SAMN05660349_00235</name>
</gene>
<dbReference type="EMBL" id="FUYQ01000001">
    <property type="protein sequence ID" value="SKB27440.1"/>
    <property type="molecule type" value="Genomic_DNA"/>
</dbReference>
<dbReference type="Proteomes" id="UP000190852">
    <property type="component" value="Unassembled WGS sequence"/>
</dbReference>